<keyword evidence="8" id="KW-0808">Transferase</keyword>
<dbReference type="GO" id="GO:0003908">
    <property type="term" value="F:methylated-DNA-[protein]-cysteine S-methyltransferase activity"/>
    <property type="evidence" value="ECO:0007669"/>
    <property type="project" value="UniProtKB-EC"/>
</dbReference>
<sequence length="718" mass="78914">MSDKIPSWNVVHKLEKRQLLIGINCVAALSILFFGYDQGMMAGVNNAKDYIDLMGFGYTEMVDGKVKPVVTNSLLQGGIVSVYYLGTLFGALLGGWLGDRRGRIKTIAAGALWAILGAALQCSAQNHNWMICARFVNGIGTGILNAIVPVWATETAEHTSRGQFIAIEFTLNIFGVVLAYWLEFGLSFIDNGESAFRWRFPIAFQILFLITLFVAVWFFPESPRWLVKVGREEEARYILHRLRGSSGEDLLRAEAEFQDILSIAELERTVNHGDSYLSMLIGYRSGDLHIGRRVQLVIWLQIMQEWVGIAGVTVYAPTIFGIAGFDSTKSQWISGLNNVFYMFATLVCVFTLDRIGRRWTLYWGAVAQGIAMFLAGGFSRLAIDNKAAGDMSKASSYGAAAASMIFIFTSAFGASWLTVPWVYPAEIFPLAVRARGNAFGVVGWSIGNGWLNLETLLCPVMFNAIGEKTLYIFGASNLIAIPIVWALYPESNQRTLEDMDLLFAANTPWTWDAEKTFARLKVETPGMVQSLGPKVSVVDPETGKPFSVAAVVAASKAGDNAPADPQTSIPTPDQKDPKPQKFLQPAALTAQTQKSLRRISLHPTLTPYRRRVYRTLLSVPPGRWTTYSAMATYLGSSARAIGNAMRSNPFAPEVPCHRVVAADGSLGGYKGEWKVDGHKSGGGFCEEKKLRLEEEGVVFLDGKVRGICFKEFVDLGAT</sequence>
<dbReference type="InterPro" id="IPR036217">
    <property type="entry name" value="MethylDNA_cys_MeTrfase_DNAb"/>
</dbReference>
<organism evidence="20 21">
    <name type="scientific">Penicillium digitatum (strain PHI26 / CECT 20796)</name>
    <name type="common">Green mold</name>
    <dbReference type="NCBI Taxonomy" id="1170229"/>
    <lineage>
        <taxon>Eukaryota</taxon>
        <taxon>Fungi</taxon>
        <taxon>Dikarya</taxon>
        <taxon>Ascomycota</taxon>
        <taxon>Pezizomycotina</taxon>
        <taxon>Eurotiomycetes</taxon>
        <taxon>Eurotiomycetidae</taxon>
        <taxon>Eurotiales</taxon>
        <taxon>Aspergillaceae</taxon>
        <taxon>Penicillium</taxon>
    </lineage>
</organism>
<evidence type="ECO:0000256" key="10">
    <source>
        <dbReference type="ARBA" id="ARBA00022763"/>
    </source>
</evidence>
<protein>
    <recommendedName>
        <fullName evidence="5">Methylated-DNA--protein-cysteine methyltransferase</fullName>
    </recommendedName>
    <alternativeName>
        <fullName evidence="14">6-O-methylguanine-DNA methyltransferase</fullName>
    </alternativeName>
    <alternativeName>
        <fullName evidence="15">O-6-methylguanine-DNA-alkyltransferase</fullName>
    </alternativeName>
</protein>
<comment type="similarity">
    <text evidence="3">Belongs to the MGMT family.</text>
</comment>
<dbReference type="NCBIfam" id="TIGR00879">
    <property type="entry name" value="SP"/>
    <property type="match status" value="1"/>
</dbReference>
<evidence type="ECO:0000259" key="19">
    <source>
        <dbReference type="PROSITE" id="PS50850"/>
    </source>
</evidence>
<keyword evidence="9 18" id="KW-0812">Transmembrane</keyword>
<dbReference type="FunFam" id="1.20.1250.20:FF:000090">
    <property type="entry name" value="MFS sugar transporter, putative"/>
    <property type="match status" value="1"/>
</dbReference>
<evidence type="ECO:0000256" key="4">
    <source>
        <dbReference type="ARBA" id="ARBA00010992"/>
    </source>
</evidence>
<dbReference type="Gene3D" id="1.20.1250.20">
    <property type="entry name" value="MFS general substrate transporter like domains"/>
    <property type="match status" value="1"/>
</dbReference>
<keyword evidence="21" id="KW-1185">Reference proteome</keyword>
<feature type="transmembrane region" description="Helical" evidence="18">
    <location>
        <begin position="470"/>
        <end position="488"/>
    </location>
</feature>
<feature type="transmembrane region" description="Helical" evidence="18">
    <location>
        <begin position="399"/>
        <end position="423"/>
    </location>
</feature>
<feature type="transmembrane region" description="Helical" evidence="18">
    <location>
        <begin position="19"/>
        <end position="36"/>
    </location>
</feature>
<comment type="subcellular location">
    <subcellularLocation>
        <location evidence="2">Membrane</location>
        <topology evidence="2">Multi-pass membrane protein</topology>
    </subcellularLocation>
</comment>
<dbReference type="CDD" id="cd06445">
    <property type="entry name" value="ATase"/>
    <property type="match status" value="1"/>
</dbReference>
<evidence type="ECO:0000256" key="12">
    <source>
        <dbReference type="ARBA" id="ARBA00023136"/>
    </source>
</evidence>
<dbReference type="GO" id="GO:0016020">
    <property type="term" value="C:membrane"/>
    <property type="evidence" value="ECO:0007669"/>
    <property type="project" value="UniProtKB-SubCell"/>
</dbReference>
<proteinExistence type="inferred from homology"/>
<dbReference type="eggNOG" id="KOG0254">
    <property type="taxonomic scope" value="Eukaryota"/>
</dbReference>
<keyword evidence="13" id="KW-0234">DNA repair</keyword>
<feature type="transmembrane region" description="Helical" evidence="18">
    <location>
        <begin position="331"/>
        <end position="352"/>
    </location>
</feature>
<comment type="similarity">
    <text evidence="4">Belongs to the major facilitator superfamily. Sugar transporter (TC 2.A.1.1) family.</text>
</comment>
<evidence type="ECO:0000256" key="13">
    <source>
        <dbReference type="ARBA" id="ARBA00023204"/>
    </source>
</evidence>
<reference evidence="21" key="1">
    <citation type="journal article" date="2012" name="BMC Genomics">
        <title>Genome sequence of the necrotrophic fungus Penicillium digitatum, the main postharvest pathogen of citrus.</title>
        <authorList>
            <person name="Marcet-Houben M."/>
            <person name="Ballester A.-R."/>
            <person name="de la Fuente B."/>
            <person name="Harries E."/>
            <person name="Marcos J.F."/>
            <person name="Gonzalez-Candelas L."/>
            <person name="Gabaldon T."/>
        </authorList>
    </citation>
    <scope>NUCLEOTIDE SEQUENCE [LARGE SCALE GENOMIC DNA]</scope>
    <source>
        <strain evidence="21">PHI26 / CECT 20796</strain>
    </source>
</reference>
<evidence type="ECO:0000256" key="15">
    <source>
        <dbReference type="ARBA" id="ARBA00031621"/>
    </source>
</evidence>
<dbReference type="EMBL" id="AKCT01000342">
    <property type="protein sequence ID" value="EKV04150.1"/>
    <property type="molecule type" value="Genomic_DNA"/>
</dbReference>
<dbReference type="SUPFAM" id="SSF46767">
    <property type="entry name" value="Methylated DNA-protein cysteine methyltransferase, C-terminal domain"/>
    <property type="match status" value="1"/>
</dbReference>
<dbReference type="InParanoid" id="K9F4B1"/>
<feature type="region of interest" description="Disordered" evidence="17">
    <location>
        <begin position="557"/>
        <end position="580"/>
    </location>
</feature>
<comment type="caution">
    <text evidence="20">The sequence shown here is derived from an EMBL/GenBank/DDBJ whole genome shotgun (WGS) entry which is preliminary data.</text>
</comment>
<dbReference type="OrthoDB" id="2544694at2759"/>
<evidence type="ECO:0000256" key="2">
    <source>
        <dbReference type="ARBA" id="ARBA00004141"/>
    </source>
</evidence>
<evidence type="ECO:0000256" key="17">
    <source>
        <dbReference type="SAM" id="MobiDB-lite"/>
    </source>
</evidence>
<dbReference type="InterPro" id="IPR001497">
    <property type="entry name" value="MethylDNA_cys_MeTrfase_AS"/>
</dbReference>
<dbReference type="PROSITE" id="PS00374">
    <property type="entry name" value="MGMT"/>
    <property type="match status" value="1"/>
</dbReference>
<evidence type="ECO:0000256" key="6">
    <source>
        <dbReference type="ARBA" id="ARBA00022448"/>
    </source>
</evidence>
<feature type="transmembrane region" description="Helical" evidence="18">
    <location>
        <begin position="74"/>
        <end position="97"/>
    </location>
</feature>
<dbReference type="PANTHER" id="PTHR48022">
    <property type="entry name" value="PLASTIDIC GLUCOSE TRANSPORTER 4"/>
    <property type="match status" value="1"/>
</dbReference>
<evidence type="ECO:0000256" key="8">
    <source>
        <dbReference type="ARBA" id="ARBA00022679"/>
    </source>
</evidence>
<gene>
    <name evidence="20" type="ORF">PDIG_91070</name>
</gene>
<feature type="transmembrane region" description="Helical" evidence="18">
    <location>
        <begin position="164"/>
        <end position="182"/>
    </location>
</feature>
<keyword evidence="12 18" id="KW-0472">Membrane</keyword>
<evidence type="ECO:0000256" key="11">
    <source>
        <dbReference type="ARBA" id="ARBA00022989"/>
    </source>
</evidence>
<evidence type="ECO:0000256" key="1">
    <source>
        <dbReference type="ARBA" id="ARBA00001286"/>
    </source>
</evidence>
<comment type="catalytic activity">
    <reaction evidence="1">
        <text>a 4-O-methyl-thymidine in DNA + L-cysteinyl-[protein] = a thymidine in DNA + S-methyl-L-cysteinyl-[protein]</text>
        <dbReference type="Rhea" id="RHEA:53428"/>
        <dbReference type="Rhea" id="RHEA-COMP:10131"/>
        <dbReference type="Rhea" id="RHEA-COMP:10132"/>
        <dbReference type="Rhea" id="RHEA-COMP:13555"/>
        <dbReference type="Rhea" id="RHEA-COMP:13556"/>
        <dbReference type="ChEBI" id="CHEBI:29950"/>
        <dbReference type="ChEBI" id="CHEBI:82612"/>
        <dbReference type="ChEBI" id="CHEBI:137386"/>
        <dbReference type="ChEBI" id="CHEBI:137387"/>
        <dbReference type="EC" id="2.1.1.63"/>
    </reaction>
</comment>
<dbReference type="SUPFAM" id="SSF103473">
    <property type="entry name" value="MFS general substrate transporter"/>
    <property type="match status" value="1"/>
</dbReference>
<dbReference type="InterPro" id="IPR036259">
    <property type="entry name" value="MFS_trans_sf"/>
</dbReference>
<dbReference type="InterPro" id="IPR050360">
    <property type="entry name" value="MFS_Sugar_Transporters"/>
</dbReference>
<dbReference type="Proteomes" id="UP000009882">
    <property type="component" value="Unassembled WGS sequence"/>
</dbReference>
<keyword evidence="7" id="KW-0489">Methyltransferase</keyword>
<feature type="transmembrane region" description="Helical" evidence="18">
    <location>
        <begin position="306"/>
        <end position="325"/>
    </location>
</feature>
<dbReference type="InterPro" id="IPR036388">
    <property type="entry name" value="WH-like_DNA-bd_sf"/>
</dbReference>
<dbReference type="GO" id="GO:0005351">
    <property type="term" value="F:carbohydrate:proton symporter activity"/>
    <property type="evidence" value="ECO:0007669"/>
    <property type="project" value="TreeGrafter"/>
</dbReference>
<dbReference type="GO" id="GO:0032259">
    <property type="term" value="P:methylation"/>
    <property type="evidence" value="ECO:0007669"/>
    <property type="project" value="UniProtKB-KW"/>
</dbReference>
<dbReference type="Gene3D" id="1.10.10.10">
    <property type="entry name" value="Winged helix-like DNA-binding domain superfamily/Winged helix DNA-binding domain"/>
    <property type="match status" value="1"/>
</dbReference>
<evidence type="ECO:0000313" key="21">
    <source>
        <dbReference type="Proteomes" id="UP000009882"/>
    </source>
</evidence>
<evidence type="ECO:0000256" key="7">
    <source>
        <dbReference type="ARBA" id="ARBA00022603"/>
    </source>
</evidence>
<dbReference type="PROSITE" id="PS50850">
    <property type="entry name" value="MFS"/>
    <property type="match status" value="1"/>
</dbReference>
<dbReference type="HOGENOM" id="CLU_001265_30_3_1"/>
<dbReference type="Pfam" id="PF00083">
    <property type="entry name" value="Sugar_tr"/>
    <property type="match status" value="1"/>
</dbReference>
<feature type="transmembrane region" description="Helical" evidence="18">
    <location>
        <begin position="104"/>
        <end position="121"/>
    </location>
</feature>
<dbReference type="InterPro" id="IPR005828">
    <property type="entry name" value="MFS_sugar_transport-like"/>
</dbReference>
<evidence type="ECO:0000256" key="18">
    <source>
        <dbReference type="SAM" id="Phobius"/>
    </source>
</evidence>
<name>K9F4B1_PEND2</name>
<feature type="transmembrane region" description="Helical" evidence="18">
    <location>
        <begin position="202"/>
        <end position="219"/>
    </location>
</feature>
<dbReference type="Pfam" id="PF01035">
    <property type="entry name" value="DNA_binding_1"/>
    <property type="match status" value="1"/>
</dbReference>
<feature type="domain" description="Major facilitator superfamily (MFS) profile" evidence="19">
    <location>
        <begin position="23"/>
        <end position="492"/>
    </location>
</feature>
<dbReference type="PANTHER" id="PTHR48022:SF78">
    <property type="entry name" value="MONOSACCHARIDE TRANSPORTER, PUTATIVE (AFU_ORTHOLOGUE AFUA_2G02110)-RELATED"/>
    <property type="match status" value="1"/>
</dbReference>
<dbReference type="AlphaFoldDB" id="K9F4B1"/>
<dbReference type="NCBIfam" id="TIGR00589">
    <property type="entry name" value="ogt"/>
    <property type="match status" value="1"/>
</dbReference>
<dbReference type="InterPro" id="IPR020846">
    <property type="entry name" value="MFS_dom"/>
</dbReference>
<dbReference type="GO" id="GO:0006281">
    <property type="term" value="P:DNA repair"/>
    <property type="evidence" value="ECO:0007669"/>
    <property type="project" value="UniProtKB-KW"/>
</dbReference>
<dbReference type="InterPro" id="IPR003663">
    <property type="entry name" value="Sugar/inositol_transpt"/>
</dbReference>
<evidence type="ECO:0000313" key="20">
    <source>
        <dbReference type="EMBL" id="EKV04150.1"/>
    </source>
</evidence>
<evidence type="ECO:0000256" key="16">
    <source>
        <dbReference type="ARBA" id="ARBA00049348"/>
    </source>
</evidence>
<dbReference type="PRINTS" id="PR00171">
    <property type="entry name" value="SUGRTRNSPORT"/>
</dbReference>
<keyword evidence="10" id="KW-0227">DNA damage</keyword>
<comment type="catalytic activity">
    <reaction evidence="16">
        <text>a 6-O-methyl-2'-deoxyguanosine in DNA + L-cysteinyl-[protein] = S-methyl-L-cysteinyl-[protein] + a 2'-deoxyguanosine in DNA</text>
        <dbReference type="Rhea" id="RHEA:24000"/>
        <dbReference type="Rhea" id="RHEA-COMP:10131"/>
        <dbReference type="Rhea" id="RHEA-COMP:10132"/>
        <dbReference type="Rhea" id="RHEA-COMP:11367"/>
        <dbReference type="Rhea" id="RHEA-COMP:11368"/>
        <dbReference type="ChEBI" id="CHEBI:29950"/>
        <dbReference type="ChEBI" id="CHEBI:82612"/>
        <dbReference type="ChEBI" id="CHEBI:85445"/>
        <dbReference type="ChEBI" id="CHEBI:85448"/>
        <dbReference type="EC" id="2.1.1.63"/>
    </reaction>
</comment>
<evidence type="ECO:0000256" key="3">
    <source>
        <dbReference type="ARBA" id="ARBA00008711"/>
    </source>
</evidence>
<keyword evidence="6" id="KW-0813">Transport</keyword>
<keyword evidence="11 18" id="KW-1133">Transmembrane helix</keyword>
<dbReference type="OMA" id="IYYFGTL"/>
<accession>K9F4B1</accession>
<evidence type="ECO:0000256" key="9">
    <source>
        <dbReference type="ARBA" id="ARBA00022692"/>
    </source>
</evidence>
<feature type="transmembrane region" description="Helical" evidence="18">
    <location>
        <begin position="359"/>
        <end position="379"/>
    </location>
</feature>
<dbReference type="InterPro" id="IPR014048">
    <property type="entry name" value="MethylDNA_cys_MeTrfase_DNA-bd"/>
</dbReference>
<evidence type="ECO:0000256" key="5">
    <source>
        <dbReference type="ARBA" id="ARBA00015377"/>
    </source>
</evidence>
<evidence type="ECO:0000256" key="14">
    <source>
        <dbReference type="ARBA" id="ARBA00030795"/>
    </source>
</evidence>
<feature type="transmembrane region" description="Helical" evidence="18">
    <location>
        <begin position="127"/>
        <end position="152"/>
    </location>
</feature>